<dbReference type="Proteomes" id="UP000027135">
    <property type="component" value="Unassembled WGS sequence"/>
</dbReference>
<dbReference type="AlphaFoldDB" id="A0A067QJ06"/>
<keyword evidence="1" id="KW-0812">Transmembrane</keyword>
<gene>
    <name evidence="2" type="ORF">L798_00551</name>
</gene>
<proteinExistence type="predicted"/>
<dbReference type="InParanoid" id="A0A067QJ06"/>
<reference evidence="2 3" key="1">
    <citation type="journal article" date="2014" name="Nat. Commun.">
        <title>Molecular traces of alternative social organization in a termite genome.</title>
        <authorList>
            <person name="Terrapon N."/>
            <person name="Li C."/>
            <person name="Robertson H.M."/>
            <person name="Ji L."/>
            <person name="Meng X."/>
            <person name="Booth W."/>
            <person name="Chen Z."/>
            <person name="Childers C.P."/>
            <person name="Glastad K.M."/>
            <person name="Gokhale K."/>
            <person name="Gowin J."/>
            <person name="Gronenberg W."/>
            <person name="Hermansen R.A."/>
            <person name="Hu H."/>
            <person name="Hunt B.G."/>
            <person name="Huylmans A.K."/>
            <person name="Khalil S.M."/>
            <person name="Mitchell R.D."/>
            <person name="Munoz-Torres M.C."/>
            <person name="Mustard J.A."/>
            <person name="Pan H."/>
            <person name="Reese J.T."/>
            <person name="Scharf M.E."/>
            <person name="Sun F."/>
            <person name="Vogel H."/>
            <person name="Xiao J."/>
            <person name="Yang W."/>
            <person name="Yang Z."/>
            <person name="Yang Z."/>
            <person name="Zhou J."/>
            <person name="Zhu J."/>
            <person name="Brent C.S."/>
            <person name="Elsik C.G."/>
            <person name="Goodisman M.A."/>
            <person name="Liberles D.A."/>
            <person name="Roe R.M."/>
            <person name="Vargo E.L."/>
            <person name="Vilcinskas A."/>
            <person name="Wang J."/>
            <person name="Bornberg-Bauer E."/>
            <person name="Korb J."/>
            <person name="Zhang G."/>
            <person name="Liebig J."/>
        </authorList>
    </citation>
    <scope>NUCLEOTIDE SEQUENCE [LARGE SCALE GENOMIC DNA]</scope>
    <source>
        <tissue evidence="2">Whole organism</tissue>
    </source>
</reference>
<keyword evidence="1" id="KW-0472">Membrane</keyword>
<name>A0A067QJ06_ZOONE</name>
<feature type="transmembrane region" description="Helical" evidence="1">
    <location>
        <begin position="102"/>
        <end position="127"/>
    </location>
</feature>
<keyword evidence="1" id="KW-1133">Transmembrane helix</keyword>
<sequence>MTQCITGVWYIGAAALLILLPSGAEQVRSYGESCISDDECVGHHMLCIANETESHCYCNRSYSWYEELKQCVRTENASVVLATFHDHQDIIKLNSHSEHKMFIKISVVGLIAVLSICIFLLSCIAYGCCSCTRISNQKTNESAASCPATCPLHNMPLVQQQDKPVADTGKAQWQDMHCPITVLDDIDIC</sequence>
<accession>A0A067QJ06</accession>
<organism evidence="2 3">
    <name type="scientific">Zootermopsis nevadensis</name>
    <name type="common">Dampwood termite</name>
    <dbReference type="NCBI Taxonomy" id="136037"/>
    <lineage>
        <taxon>Eukaryota</taxon>
        <taxon>Metazoa</taxon>
        <taxon>Ecdysozoa</taxon>
        <taxon>Arthropoda</taxon>
        <taxon>Hexapoda</taxon>
        <taxon>Insecta</taxon>
        <taxon>Pterygota</taxon>
        <taxon>Neoptera</taxon>
        <taxon>Polyneoptera</taxon>
        <taxon>Dictyoptera</taxon>
        <taxon>Blattodea</taxon>
        <taxon>Blattoidea</taxon>
        <taxon>Termitoidae</taxon>
        <taxon>Termopsidae</taxon>
        <taxon>Zootermopsis</taxon>
    </lineage>
</organism>
<evidence type="ECO:0000313" key="3">
    <source>
        <dbReference type="Proteomes" id="UP000027135"/>
    </source>
</evidence>
<dbReference type="EMBL" id="KK853289">
    <property type="protein sequence ID" value="KDR08897.1"/>
    <property type="molecule type" value="Genomic_DNA"/>
</dbReference>
<protein>
    <submittedName>
        <fullName evidence="2">Uncharacterized protein</fullName>
    </submittedName>
</protein>
<evidence type="ECO:0000256" key="1">
    <source>
        <dbReference type="SAM" id="Phobius"/>
    </source>
</evidence>
<keyword evidence="3" id="KW-1185">Reference proteome</keyword>
<evidence type="ECO:0000313" key="2">
    <source>
        <dbReference type="EMBL" id="KDR08897.1"/>
    </source>
</evidence>
<dbReference type="OrthoDB" id="8187118at2759"/>